<name>A0A553ZT88_9BACI</name>
<dbReference type="InterPro" id="IPR050261">
    <property type="entry name" value="FrsA_esterase"/>
</dbReference>
<evidence type="ECO:0000313" key="1">
    <source>
        <dbReference type="EMBL" id="TSB44688.1"/>
    </source>
</evidence>
<dbReference type="OrthoDB" id="8183145at2"/>
<evidence type="ECO:0000313" key="2">
    <source>
        <dbReference type="Proteomes" id="UP000318521"/>
    </source>
</evidence>
<accession>A0A553ZT88</accession>
<dbReference type="PANTHER" id="PTHR22946:SF8">
    <property type="entry name" value="ACETYL XYLAN ESTERASE DOMAIN-CONTAINING PROTEIN"/>
    <property type="match status" value="1"/>
</dbReference>
<reference evidence="1 2" key="1">
    <citation type="submission" date="2019-07" db="EMBL/GenBank/DDBJ databases">
        <authorList>
            <person name="Park Y.J."/>
            <person name="Jeong S.E."/>
            <person name="Jung H.S."/>
        </authorList>
    </citation>
    <scope>NUCLEOTIDE SEQUENCE [LARGE SCALE GENOMIC DNA]</scope>
    <source>
        <strain evidence="2">P16(2019)</strain>
    </source>
</reference>
<protein>
    <submittedName>
        <fullName evidence="1">Dienelactone hydrolase</fullName>
    </submittedName>
</protein>
<proteinExistence type="predicted"/>
<dbReference type="SUPFAM" id="SSF53474">
    <property type="entry name" value="alpha/beta-Hydrolases"/>
    <property type="match status" value="1"/>
</dbReference>
<dbReference type="PANTHER" id="PTHR22946">
    <property type="entry name" value="DIENELACTONE HYDROLASE DOMAIN-CONTAINING PROTEIN-RELATED"/>
    <property type="match status" value="1"/>
</dbReference>
<dbReference type="Gene3D" id="3.40.50.1820">
    <property type="entry name" value="alpha/beta hydrolase"/>
    <property type="match status" value="1"/>
</dbReference>
<sequence>MELVKCSNLKGVISMFYPDRFLSEWIKNTVDNKQQVSKEELRAQLLLKLGLVPTPATATTHRVIETVACEGYTRERVVFQTAEHLPVPVYVLTPHLNKARFPGVLALHGHGAGSRELVGLTDKGLEVTGDPGIHQRFAVQLVKRGFKVFVLEVLGFGERILVRDVDNKNNSCFGLAAGLLMAGSTLAGMRTFEARRTVDLMQTFKDVQSEQIGIFGFSGGALVASLTAALDQRIQATVLSGFANTYQDSILAMDHCIDNYIPTILNLAELPEMIGLISPRKLFIEAGAADPIFPIHGVKAAIEQLKEQYEKQKANNHFDYDIFQGAHIINGEKALPWLEDALR</sequence>
<comment type="caution">
    <text evidence="1">The sequence shown here is derived from an EMBL/GenBank/DDBJ whole genome shotgun (WGS) entry which is preliminary data.</text>
</comment>
<dbReference type="Pfam" id="PF12715">
    <property type="entry name" value="Abhydrolase_7"/>
    <property type="match status" value="1"/>
</dbReference>
<dbReference type="InterPro" id="IPR025890">
    <property type="entry name" value="Abhydrolase_bac"/>
</dbReference>
<keyword evidence="1" id="KW-0378">Hydrolase</keyword>
<keyword evidence="2" id="KW-1185">Reference proteome</keyword>
<dbReference type="EMBL" id="VLXZ01000022">
    <property type="protein sequence ID" value="TSB44688.1"/>
    <property type="molecule type" value="Genomic_DNA"/>
</dbReference>
<dbReference type="InterPro" id="IPR029058">
    <property type="entry name" value="AB_hydrolase_fold"/>
</dbReference>
<dbReference type="AlphaFoldDB" id="A0A553ZT88"/>
<gene>
    <name evidence="1" type="ORF">FN960_20235</name>
</gene>
<dbReference type="GO" id="GO:0016787">
    <property type="term" value="F:hydrolase activity"/>
    <property type="evidence" value="ECO:0007669"/>
    <property type="project" value="UniProtKB-KW"/>
</dbReference>
<organism evidence="1 2">
    <name type="scientific">Alkalicoccobacillus porphyridii</name>
    <dbReference type="NCBI Taxonomy" id="2597270"/>
    <lineage>
        <taxon>Bacteria</taxon>
        <taxon>Bacillati</taxon>
        <taxon>Bacillota</taxon>
        <taxon>Bacilli</taxon>
        <taxon>Bacillales</taxon>
        <taxon>Bacillaceae</taxon>
        <taxon>Alkalicoccobacillus</taxon>
    </lineage>
</organism>
<dbReference type="Proteomes" id="UP000318521">
    <property type="component" value="Unassembled WGS sequence"/>
</dbReference>